<evidence type="ECO:0000313" key="3">
    <source>
        <dbReference type="Proteomes" id="UP001634393"/>
    </source>
</evidence>
<feature type="region of interest" description="Disordered" evidence="1">
    <location>
        <begin position="272"/>
        <end position="340"/>
    </location>
</feature>
<proteinExistence type="predicted"/>
<dbReference type="Gene3D" id="3.80.10.10">
    <property type="entry name" value="Ribonuclease Inhibitor"/>
    <property type="match status" value="2"/>
</dbReference>
<feature type="compositionally biased region" description="Basic and acidic residues" evidence="1">
    <location>
        <begin position="331"/>
        <end position="340"/>
    </location>
</feature>
<comment type="caution">
    <text evidence="2">The sequence shown here is derived from an EMBL/GenBank/DDBJ whole genome shotgun (WGS) entry which is preliminary data.</text>
</comment>
<keyword evidence="3" id="KW-1185">Reference proteome</keyword>
<dbReference type="AlphaFoldDB" id="A0ABD3SMB0"/>
<reference evidence="2 3" key="1">
    <citation type="submission" date="2024-12" db="EMBL/GenBank/DDBJ databases">
        <title>The unique morphological basis and parallel evolutionary history of personate flowers in Penstemon.</title>
        <authorList>
            <person name="Depatie T.H."/>
            <person name="Wessinger C.A."/>
        </authorList>
    </citation>
    <scope>NUCLEOTIDE SEQUENCE [LARGE SCALE GENOMIC DNA]</scope>
    <source>
        <strain evidence="2">WTNN_2</strain>
        <tissue evidence="2">Leaf</tissue>
    </source>
</reference>
<gene>
    <name evidence="2" type="ORF">ACJIZ3_021402</name>
</gene>
<evidence type="ECO:0000313" key="2">
    <source>
        <dbReference type="EMBL" id="KAL3825373.1"/>
    </source>
</evidence>
<evidence type="ECO:0000256" key="1">
    <source>
        <dbReference type="SAM" id="MobiDB-lite"/>
    </source>
</evidence>
<dbReference type="SUPFAM" id="SSF52047">
    <property type="entry name" value="RNI-like"/>
    <property type="match status" value="1"/>
</dbReference>
<dbReference type="InterPro" id="IPR006553">
    <property type="entry name" value="Leu-rich_rpt_Cys-con_subtyp"/>
</dbReference>
<dbReference type="Proteomes" id="UP001634393">
    <property type="component" value="Unassembled WGS sequence"/>
</dbReference>
<feature type="region of interest" description="Disordered" evidence="1">
    <location>
        <begin position="212"/>
        <end position="235"/>
    </location>
</feature>
<dbReference type="SMART" id="SM00367">
    <property type="entry name" value="LRR_CC"/>
    <property type="match status" value="4"/>
</dbReference>
<name>A0ABD3SMB0_9LAMI</name>
<sequence length="778" mass="85095">MTVTRSRKVLPNVNPKSSQSIGFEKGVVEPVTPCKNLEFLNHLSNSTTPTSSCSPKKSAPIELGVRSGGRTVKVMETGIVRRRSLRLATKLGVNGYLDGDEVMSGKSKKVESDDERNCSDCEVEESVEVQQNLGDGVVNQLVMNEEEVEDGGTAVKLGLDCNAGTVGLETTNNGKRKRKLSEEMKLLGMESGGKDELSTGILNLRSGKRVVKEDMKGSNGSAGSRSERLDSSKESQIMLSGDVLVKNILEASMEEGENCGSREMLFSRADKGKRKVGCETSSPENFDVDDRVGDSDPDASDLFKSSDSKEVAKDKGSLTIESGSKARRRLSKEEKGKMKIDDEDSSFRDINKLEIIVENVDESNVSSSIQSEASAAVQDEVQVSETDVGANDAVRTYRQRFRNVARRIASRFAHFTSQDELGNQDPDVSGPEIKSEPDSGIEDWPGPFSTAMKIIKDRDTRKSEHHVTSTDKFEAAVIWIPAKQEKRRCPKPLVPSLQELCLSVLAKNADAITSFDCVPDMLRHQICWHLCDSRRMNAQLLELLVHGSPTEIRLRDCSWLTEELFTKIFEGCITNKLTVLQFDQGGACMPDFTLSDTLARSPNCLPALTTISLKAAYRLSDAGLKTLVSSAPNLKSVDLSQCSLLTSDGIYSMANSLRLVLRELFLDNCDGVEAMLILPALLMLENLQVLSLAGIQTVSDDFLSKVLSVHGSRMKEIVVGDCIELTDSSLKVIGDSCSGLRALDLTNLCKLTDIGICHLANGCQEIQTLKFCRSAFRS</sequence>
<dbReference type="EMBL" id="JBJXBP010000006">
    <property type="protein sequence ID" value="KAL3825373.1"/>
    <property type="molecule type" value="Genomic_DNA"/>
</dbReference>
<feature type="compositionally biased region" description="Basic and acidic residues" evidence="1">
    <location>
        <begin position="304"/>
        <end position="316"/>
    </location>
</feature>
<evidence type="ECO:0008006" key="4">
    <source>
        <dbReference type="Google" id="ProtNLM"/>
    </source>
</evidence>
<dbReference type="PANTHER" id="PTHR13318">
    <property type="entry name" value="PARTNER OF PAIRED, ISOFORM B-RELATED"/>
    <property type="match status" value="1"/>
</dbReference>
<feature type="region of interest" description="Disordered" evidence="1">
    <location>
        <begin position="416"/>
        <end position="442"/>
    </location>
</feature>
<dbReference type="PANTHER" id="PTHR13318:SF101">
    <property type="entry name" value="F-BOX_LRR PROTEIN"/>
    <property type="match status" value="1"/>
</dbReference>
<organism evidence="2 3">
    <name type="scientific">Penstemon smallii</name>
    <dbReference type="NCBI Taxonomy" id="265156"/>
    <lineage>
        <taxon>Eukaryota</taxon>
        <taxon>Viridiplantae</taxon>
        <taxon>Streptophyta</taxon>
        <taxon>Embryophyta</taxon>
        <taxon>Tracheophyta</taxon>
        <taxon>Spermatophyta</taxon>
        <taxon>Magnoliopsida</taxon>
        <taxon>eudicotyledons</taxon>
        <taxon>Gunneridae</taxon>
        <taxon>Pentapetalae</taxon>
        <taxon>asterids</taxon>
        <taxon>lamiids</taxon>
        <taxon>Lamiales</taxon>
        <taxon>Plantaginaceae</taxon>
        <taxon>Cheloneae</taxon>
        <taxon>Penstemon</taxon>
    </lineage>
</organism>
<accession>A0ABD3SMB0</accession>
<dbReference type="InterPro" id="IPR032675">
    <property type="entry name" value="LRR_dom_sf"/>
</dbReference>
<protein>
    <recommendedName>
        <fullName evidence="4">Rad7</fullName>
    </recommendedName>
</protein>